<proteinExistence type="predicted"/>
<dbReference type="EMBL" id="PGTO01000017">
    <property type="protein sequence ID" value="RAU20738.1"/>
    <property type="molecule type" value="Genomic_DNA"/>
</dbReference>
<sequence length="128" mass="14605">MTLRHYELDLCVTDINRTLKLSLVERKAWFSAMVHEKTAKKHASDYHLVMKHLGECCRAPTYVGLHGKHPDKIELILDVSMPDETVHVLVAVVIQLGRNGKYNIASAYCINDDEVSQRVARNSVHKIR</sequence>
<dbReference type="OrthoDB" id="170149at204441"/>
<organism evidence="1 2">
    <name type="scientific">Paramagnetospirillum kuznetsovii</name>
    <dbReference type="NCBI Taxonomy" id="2053833"/>
    <lineage>
        <taxon>Bacteria</taxon>
        <taxon>Pseudomonadati</taxon>
        <taxon>Pseudomonadota</taxon>
        <taxon>Alphaproteobacteria</taxon>
        <taxon>Rhodospirillales</taxon>
        <taxon>Magnetospirillaceae</taxon>
        <taxon>Paramagnetospirillum</taxon>
    </lineage>
</organism>
<evidence type="ECO:0000313" key="1">
    <source>
        <dbReference type="EMBL" id="RAU20738.1"/>
    </source>
</evidence>
<protein>
    <submittedName>
        <fullName evidence="1">Uncharacterized protein</fullName>
    </submittedName>
</protein>
<evidence type="ECO:0000313" key="2">
    <source>
        <dbReference type="Proteomes" id="UP000251075"/>
    </source>
</evidence>
<dbReference type="AlphaFoldDB" id="A0A364NUH8"/>
<accession>A0A364NUH8</accession>
<comment type="caution">
    <text evidence="1">The sequence shown here is derived from an EMBL/GenBank/DDBJ whole genome shotgun (WGS) entry which is preliminary data.</text>
</comment>
<reference evidence="1 2" key="1">
    <citation type="submission" date="2017-11" db="EMBL/GenBank/DDBJ databases">
        <title>Draft genome sequence of magnetotactic bacterium Magnetospirillum kuznetsovii LBB-42.</title>
        <authorList>
            <person name="Grouzdev D.S."/>
            <person name="Rysina M.S."/>
            <person name="Baslerov R.V."/>
            <person name="Koziaeva V."/>
        </authorList>
    </citation>
    <scope>NUCLEOTIDE SEQUENCE [LARGE SCALE GENOMIC DNA]</scope>
    <source>
        <strain evidence="1 2">LBB-42</strain>
    </source>
</reference>
<dbReference type="Proteomes" id="UP000251075">
    <property type="component" value="Unassembled WGS sequence"/>
</dbReference>
<gene>
    <name evidence="1" type="ORF">CU669_16775</name>
</gene>
<name>A0A364NUH8_9PROT</name>
<keyword evidence="2" id="KW-1185">Reference proteome</keyword>
<dbReference type="RefSeq" id="WP_112146744.1">
    <property type="nucleotide sequence ID" value="NZ_PGTO01000017.1"/>
</dbReference>